<protein>
    <submittedName>
        <fullName evidence="7">Uncharacterized protein</fullName>
    </submittedName>
</protein>
<keyword evidence="2" id="KW-0812">Transmembrane</keyword>
<keyword evidence="5" id="KW-0472">Membrane</keyword>
<dbReference type="InterPro" id="IPR051292">
    <property type="entry name" value="Xyl/GlcA_transferase"/>
</dbReference>
<gene>
    <name evidence="7" type="ORF">GSBLH_T00002191001</name>
</gene>
<dbReference type="GO" id="GO:0016020">
    <property type="term" value="C:membrane"/>
    <property type="evidence" value="ECO:0007669"/>
    <property type="project" value="UniProtKB-SubCell"/>
</dbReference>
<dbReference type="AlphaFoldDB" id="D8M237"/>
<dbReference type="GO" id="GO:0042285">
    <property type="term" value="F:xylosyltransferase activity"/>
    <property type="evidence" value="ECO:0007669"/>
    <property type="project" value="TreeGrafter"/>
</dbReference>
<dbReference type="PANTHER" id="PTHR12270">
    <property type="entry name" value="GLYCOSYLTRANSFERASE-RELATED"/>
    <property type="match status" value="1"/>
</dbReference>
<keyword evidence="6" id="KW-0325">Glycoprotein</keyword>
<evidence type="ECO:0000313" key="7">
    <source>
        <dbReference type="EMBL" id="CBK22126.2"/>
    </source>
</evidence>
<organism evidence="7">
    <name type="scientific">Blastocystis hominis</name>
    <dbReference type="NCBI Taxonomy" id="12968"/>
    <lineage>
        <taxon>Eukaryota</taxon>
        <taxon>Sar</taxon>
        <taxon>Stramenopiles</taxon>
        <taxon>Bigyra</taxon>
        <taxon>Opalozoa</taxon>
        <taxon>Opalinata</taxon>
        <taxon>Blastocystidae</taxon>
        <taxon>Blastocystis</taxon>
    </lineage>
</organism>
<evidence type="ECO:0000313" key="8">
    <source>
        <dbReference type="Proteomes" id="UP000008312"/>
    </source>
</evidence>
<dbReference type="Pfam" id="PF13896">
    <property type="entry name" value="Glyco_transf_49"/>
    <property type="match status" value="1"/>
</dbReference>
<accession>D8M237</accession>
<comment type="subcellular location">
    <subcellularLocation>
        <location evidence="1">Membrane</location>
        <topology evidence="1">Single-pass type II membrane protein</topology>
    </subcellularLocation>
</comment>
<dbReference type="GO" id="GO:0035269">
    <property type="term" value="P:protein O-linked glycosylation via mannose"/>
    <property type="evidence" value="ECO:0007669"/>
    <property type="project" value="TreeGrafter"/>
</dbReference>
<evidence type="ECO:0000256" key="6">
    <source>
        <dbReference type="ARBA" id="ARBA00023180"/>
    </source>
</evidence>
<dbReference type="PANTHER" id="PTHR12270:SF25">
    <property type="entry name" value="GLYCOSYLTRANSFERASE-LIKE PROTEIN LARGE"/>
    <property type="match status" value="1"/>
</dbReference>
<keyword evidence="4" id="KW-1133">Transmembrane helix</keyword>
<dbReference type="EMBL" id="FN668647">
    <property type="protein sequence ID" value="CBK22126.2"/>
    <property type="molecule type" value="Genomic_DNA"/>
</dbReference>
<name>D8M237_BLAHO</name>
<dbReference type="GeneID" id="24919390"/>
<dbReference type="GO" id="GO:0015020">
    <property type="term" value="F:glucuronosyltransferase activity"/>
    <property type="evidence" value="ECO:0007669"/>
    <property type="project" value="TreeGrafter"/>
</dbReference>
<keyword evidence="3" id="KW-0735">Signal-anchor</keyword>
<evidence type="ECO:0000256" key="5">
    <source>
        <dbReference type="ARBA" id="ARBA00023136"/>
    </source>
</evidence>
<evidence type="ECO:0000256" key="3">
    <source>
        <dbReference type="ARBA" id="ARBA00022968"/>
    </source>
</evidence>
<reference evidence="7" key="1">
    <citation type="submission" date="2010-02" db="EMBL/GenBank/DDBJ databases">
        <title>Sequencing and annotation of the Blastocystis hominis genome.</title>
        <authorList>
            <person name="Wincker P."/>
        </authorList>
    </citation>
    <scope>NUCLEOTIDE SEQUENCE</scope>
    <source>
        <strain evidence="7">Singapore isolate B</strain>
    </source>
</reference>
<keyword evidence="8" id="KW-1185">Reference proteome</keyword>
<dbReference type="RefSeq" id="XP_012896174.1">
    <property type="nucleotide sequence ID" value="XM_013040720.1"/>
</dbReference>
<dbReference type="Proteomes" id="UP000008312">
    <property type="component" value="Unassembled WGS sequence"/>
</dbReference>
<evidence type="ECO:0000256" key="2">
    <source>
        <dbReference type="ARBA" id="ARBA00022692"/>
    </source>
</evidence>
<sequence>MRLKLRDQFYNASHFSDSAIYCDGCDLPRGLKHVRTVQNYKNGLLIRKFVGNEEVEYTDTPWFPSNDQKFDVTAIATAFGYNRLFALRQFMYRYQGPIVLVIYATSTQEVHLVRYISTHFIPKRVTILFYLVSRYLKSSTVFPINRLRNLAIRNIRTTHFLILDMDLRLSLNTYKEVLSLPQFLYQSNRSAVILPVFFYKGKQILAHCSSTESCSYLYAMFNRL</sequence>
<dbReference type="InParanoid" id="D8M237"/>
<evidence type="ECO:0000256" key="4">
    <source>
        <dbReference type="ARBA" id="ARBA00022989"/>
    </source>
</evidence>
<evidence type="ECO:0000256" key="1">
    <source>
        <dbReference type="ARBA" id="ARBA00004606"/>
    </source>
</evidence>
<proteinExistence type="predicted"/>